<gene>
    <name evidence="1" type="ORF">UT39_C0008G0026</name>
</gene>
<proteinExistence type="predicted"/>
<protein>
    <submittedName>
        <fullName evidence="1">Uncharacterized protein</fullName>
    </submittedName>
</protein>
<accession>A0A0G0N7G4</accession>
<dbReference type="Proteomes" id="UP000034246">
    <property type="component" value="Unassembled WGS sequence"/>
</dbReference>
<evidence type="ECO:0000313" key="1">
    <source>
        <dbReference type="EMBL" id="KKR11393.1"/>
    </source>
</evidence>
<sequence>MAEFENRIASFDLKGLKTALNDSPFGAYFFQEGMNLARVGRIDVGGKVVLTDGMKVDVVHDVSFQPGEKVFLYQNAATKEEVVEEVPAKYKVSPYNRQGFWRAVANTPIGALLHQKDKSFPRLGRYEFGGRVTLKNGSVVTTDEKRFRPGEKVFVYQQGDFGDEDTIE</sequence>
<dbReference type="AlphaFoldDB" id="A0A0G0N7G4"/>
<organism evidence="1 2">
    <name type="scientific">Candidatus Woesebacteria bacterium GW2011_GWA1_39_21</name>
    <dbReference type="NCBI Taxonomy" id="1618550"/>
    <lineage>
        <taxon>Bacteria</taxon>
        <taxon>Candidatus Woeseibacteriota</taxon>
    </lineage>
</organism>
<evidence type="ECO:0000313" key="2">
    <source>
        <dbReference type="Proteomes" id="UP000034246"/>
    </source>
</evidence>
<reference evidence="1 2" key="1">
    <citation type="journal article" date="2015" name="Nature">
        <title>rRNA introns, odd ribosomes, and small enigmatic genomes across a large radiation of phyla.</title>
        <authorList>
            <person name="Brown C.T."/>
            <person name="Hug L.A."/>
            <person name="Thomas B.C."/>
            <person name="Sharon I."/>
            <person name="Castelle C.J."/>
            <person name="Singh A."/>
            <person name="Wilkins M.J."/>
            <person name="Williams K.H."/>
            <person name="Banfield J.F."/>
        </authorList>
    </citation>
    <scope>NUCLEOTIDE SEQUENCE [LARGE SCALE GENOMIC DNA]</scope>
</reference>
<dbReference type="EMBL" id="LBWP01000008">
    <property type="protein sequence ID" value="KKR11393.1"/>
    <property type="molecule type" value="Genomic_DNA"/>
</dbReference>
<dbReference type="STRING" id="1618550.UT39_C0008G0026"/>
<name>A0A0G0N7G4_9BACT</name>
<comment type="caution">
    <text evidence="1">The sequence shown here is derived from an EMBL/GenBank/DDBJ whole genome shotgun (WGS) entry which is preliminary data.</text>
</comment>